<evidence type="ECO:0000313" key="1">
    <source>
        <dbReference type="EMBL" id="MFC6879890.1"/>
    </source>
</evidence>
<dbReference type="EMBL" id="JBHSXS010000003">
    <property type="protein sequence ID" value="MFC6879890.1"/>
    <property type="molecule type" value="Genomic_DNA"/>
</dbReference>
<gene>
    <name evidence="1" type="ORF">ACFQKB_08950</name>
</gene>
<dbReference type="PROSITE" id="PS51257">
    <property type="entry name" value="PROKAR_LIPOPROTEIN"/>
    <property type="match status" value="1"/>
</dbReference>
<evidence type="ECO:0000313" key="2">
    <source>
        <dbReference type="Proteomes" id="UP001596380"/>
    </source>
</evidence>
<reference evidence="2" key="1">
    <citation type="journal article" date="2019" name="Int. J. Syst. Evol. Microbiol.">
        <title>The Global Catalogue of Microorganisms (GCM) 10K type strain sequencing project: providing services to taxonomists for standard genome sequencing and annotation.</title>
        <authorList>
            <consortium name="The Broad Institute Genomics Platform"/>
            <consortium name="The Broad Institute Genome Sequencing Center for Infectious Disease"/>
            <person name="Wu L."/>
            <person name="Ma J."/>
        </authorList>
    </citation>
    <scope>NUCLEOTIDE SEQUENCE [LARGE SCALE GENOMIC DNA]</scope>
    <source>
        <strain evidence="2">JCM 3369</strain>
    </source>
</reference>
<dbReference type="Proteomes" id="UP001596380">
    <property type="component" value="Unassembled WGS sequence"/>
</dbReference>
<dbReference type="InterPro" id="IPR029046">
    <property type="entry name" value="LolA/LolB/LppX"/>
</dbReference>
<proteinExistence type="predicted"/>
<accession>A0ABW2CHE4</accession>
<comment type="caution">
    <text evidence="1">The sequence shown here is derived from an EMBL/GenBank/DDBJ whole genome shotgun (WGS) entry which is preliminary data.</text>
</comment>
<sequence length="290" mass="30404">MNRRFAVAAGGTAVGAALLLSGCGGDGSSGTTTENMKLSAGEALLKSSQKTGQADTFKADLTVNDTGDGGGSVHATGQFRLSPELSFSAKLDDFARGGQSVPAVKGQAIFKDDVLYARVPQLAQFVAGGKPWLKIDVNQMSQRTGFDVKGLIDQVQRVNPAEQTKMFTGSKDARRVGEETVDGVKTIHYTGTVTVQDALNRLDAQARQKVSTWFPSGAANEKISFDLWTDGDNLPRKLVSKGTAKNGQSGTVQVLYSDYGKSFGVNPPPSDQVGNLSLGGFLGGGSTPHN</sequence>
<organism evidence="1 2">
    <name type="scientific">Actinomadura yumaensis</name>
    <dbReference type="NCBI Taxonomy" id="111807"/>
    <lineage>
        <taxon>Bacteria</taxon>
        <taxon>Bacillati</taxon>
        <taxon>Actinomycetota</taxon>
        <taxon>Actinomycetes</taxon>
        <taxon>Streptosporangiales</taxon>
        <taxon>Thermomonosporaceae</taxon>
        <taxon>Actinomadura</taxon>
    </lineage>
</organism>
<dbReference type="RefSeq" id="WP_160821802.1">
    <property type="nucleotide sequence ID" value="NZ_JBHSXS010000003.1"/>
</dbReference>
<dbReference type="SUPFAM" id="SSF89392">
    <property type="entry name" value="Prokaryotic lipoproteins and lipoprotein localization factors"/>
    <property type="match status" value="1"/>
</dbReference>
<protein>
    <submittedName>
        <fullName evidence="1">LppX_LprAFG lipoprotein</fullName>
    </submittedName>
</protein>
<name>A0ABW2CHE4_9ACTN</name>
<keyword evidence="2" id="KW-1185">Reference proteome</keyword>
<dbReference type="Gene3D" id="2.50.20.20">
    <property type="match status" value="1"/>
</dbReference>
<keyword evidence="1" id="KW-0449">Lipoprotein</keyword>